<dbReference type="EMBL" id="SNSC02000002">
    <property type="protein sequence ID" value="TID26983.1"/>
    <property type="molecule type" value="Genomic_DNA"/>
</dbReference>
<organism evidence="2 3">
    <name type="scientific">Venturia nashicola</name>
    <dbReference type="NCBI Taxonomy" id="86259"/>
    <lineage>
        <taxon>Eukaryota</taxon>
        <taxon>Fungi</taxon>
        <taxon>Dikarya</taxon>
        <taxon>Ascomycota</taxon>
        <taxon>Pezizomycotina</taxon>
        <taxon>Dothideomycetes</taxon>
        <taxon>Pleosporomycetidae</taxon>
        <taxon>Venturiales</taxon>
        <taxon>Venturiaceae</taxon>
        <taxon>Venturia</taxon>
    </lineage>
</organism>
<evidence type="ECO:0000313" key="3">
    <source>
        <dbReference type="Proteomes" id="UP000298493"/>
    </source>
</evidence>
<comment type="caution">
    <text evidence="2">The sequence shown here is derived from an EMBL/GenBank/DDBJ whole genome shotgun (WGS) entry which is preliminary data.</text>
</comment>
<dbReference type="AlphaFoldDB" id="A0A4Z1PEX7"/>
<gene>
    <name evidence="2" type="ORF">E6O75_ATG01476</name>
</gene>
<proteinExistence type="predicted"/>
<evidence type="ECO:0000256" key="1">
    <source>
        <dbReference type="SAM" id="MobiDB-lite"/>
    </source>
</evidence>
<evidence type="ECO:0000313" key="2">
    <source>
        <dbReference type="EMBL" id="TID26983.1"/>
    </source>
</evidence>
<protein>
    <submittedName>
        <fullName evidence="2">Uncharacterized protein</fullName>
    </submittedName>
</protein>
<reference evidence="2 3" key="1">
    <citation type="submission" date="2019-04" db="EMBL/GenBank/DDBJ databases">
        <title>High contiguity whole genome sequence and gene annotation resource for two Venturia nashicola isolates.</title>
        <authorList>
            <person name="Prokchorchik M."/>
            <person name="Won K."/>
            <person name="Lee Y."/>
            <person name="Choi E.D."/>
            <person name="Segonzac C."/>
            <person name="Sohn K.H."/>
        </authorList>
    </citation>
    <scope>NUCLEOTIDE SEQUENCE [LARGE SCALE GENOMIC DNA]</scope>
    <source>
        <strain evidence="2 3">PRI2</strain>
    </source>
</reference>
<feature type="region of interest" description="Disordered" evidence="1">
    <location>
        <begin position="176"/>
        <end position="195"/>
    </location>
</feature>
<dbReference type="STRING" id="86259.A0A4Z1PEX7"/>
<dbReference type="OrthoDB" id="5272500at2759"/>
<accession>A0A4Z1PEX7</accession>
<dbReference type="Proteomes" id="UP000298493">
    <property type="component" value="Unassembled WGS sequence"/>
</dbReference>
<name>A0A4Z1PEX7_9PEZI</name>
<sequence>MHRPPLYTPGAECNASNVLPTLPDCSNILPAYEKALHEDPFWGAGHYSSILPRAQRLTAGIQHLIAQCEIVESLVSSAPPSPTSGGPNLRRGDTIGAIIPDNEQRNREIKLKKGRVARRQTRLRDEGQQMIMRMAWHGMAMLECSRYASRPKVSLEGCKQGGRGRWQAKDIDKSMKTGPRVIPRPPHGQVDQMVPGTTQCTIRPDDTGHSTCTIRPDRTWHYTVVRLDQRILGTPQCTVRPDLHGHGLALLSSLINIVMLIVTPGLHLARAHSEAHDMLLRLRSQFSLELRSQFTRGADMHIVKKTWTLGTPSNLRLGQITYSKHLADQHNKRAATCTNNFRARHY</sequence>
<keyword evidence="3" id="KW-1185">Reference proteome</keyword>